<evidence type="ECO:0000256" key="3">
    <source>
        <dbReference type="SAM" id="MobiDB-lite"/>
    </source>
</evidence>
<feature type="repeat" description="PPR" evidence="2">
    <location>
        <begin position="348"/>
        <end position="383"/>
    </location>
</feature>
<feature type="domain" description="DYW" evidence="4">
    <location>
        <begin position="528"/>
        <end position="606"/>
    </location>
</feature>
<dbReference type="Proteomes" id="UP001412067">
    <property type="component" value="Unassembled WGS sequence"/>
</dbReference>
<organism evidence="5 6">
    <name type="scientific">Platanthera guangdongensis</name>
    <dbReference type="NCBI Taxonomy" id="2320717"/>
    <lineage>
        <taxon>Eukaryota</taxon>
        <taxon>Viridiplantae</taxon>
        <taxon>Streptophyta</taxon>
        <taxon>Embryophyta</taxon>
        <taxon>Tracheophyta</taxon>
        <taxon>Spermatophyta</taxon>
        <taxon>Magnoliopsida</taxon>
        <taxon>Liliopsida</taxon>
        <taxon>Asparagales</taxon>
        <taxon>Orchidaceae</taxon>
        <taxon>Orchidoideae</taxon>
        <taxon>Orchideae</taxon>
        <taxon>Orchidinae</taxon>
        <taxon>Platanthera</taxon>
    </lineage>
</organism>
<dbReference type="InterPro" id="IPR032867">
    <property type="entry name" value="DYW_dom"/>
</dbReference>
<dbReference type="InterPro" id="IPR046848">
    <property type="entry name" value="E_motif"/>
</dbReference>
<feature type="compositionally biased region" description="Basic and acidic residues" evidence="3">
    <location>
        <begin position="717"/>
        <end position="728"/>
    </location>
</feature>
<evidence type="ECO:0000256" key="2">
    <source>
        <dbReference type="PROSITE-ProRule" id="PRU00708"/>
    </source>
</evidence>
<dbReference type="InterPro" id="IPR046960">
    <property type="entry name" value="PPR_At4g14850-like_plant"/>
</dbReference>
<dbReference type="Pfam" id="PF13041">
    <property type="entry name" value="PPR_2"/>
    <property type="match status" value="2"/>
</dbReference>
<evidence type="ECO:0000313" key="6">
    <source>
        <dbReference type="Proteomes" id="UP001412067"/>
    </source>
</evidence>
<dbReference type="Gene3D" id="1.25.40.10">
    <property type="entry name" value="Tetratricopeptide repeat domain"/>
    <property type="match status" value="2"/>
</dbReference>
<comment type="caution">
    <text evidence="5">The sequence shown here is derived from an EMBL/GenBank/DDBJ whole genome shotgun (WGS) entry which is preliminary data.</text>
</comment>
<keyword evidence="6" id="KW-1185">Reference proteome</keyword>
<dbReference type="PANTHER" id="PTHR47926">
    <property type="entry name" value="PENTATRICOPEPTIDE REPEAT-CONTAINING PROTEIN"/>
    <property type="match status" value="1"/>
</dbReference>
<dbReference type="NCBIfam" id="TIGR00756">
    <property type="entry name" value="PPR"/>
    <property type="match status" value="4"/>
</dbReference>
<dbReference type="Pfam" id="PF01535">
    <property type="entry name" value="PPR"/>
    <property type="match status" value="2"/>
</dbReference>
<dbReference type="PANTHER" id="PTHR47926:SF379">
    <property type="entry name" value="TETRATRICOPEPTIDE-LIKE HELICAL DOMAIN SUPERFAMILY"/>
    <property type="match status" value="1"/>
</dbReference>
<evidence type="ECO:0000259" key="4">
    <source>
        <dbReference type="Pfam" id="PF14432"/>
    </source>
</evidence>
<dbReference type="InterPro" id="IPR011990">
    <property type="entry name" value="TPR-like_helical_dom_sf"/>
</dbReference>
<accession>A0ABR2LIJ3</accession>
<evidence type="ECO:0000313" key="5">
    <source>
        <dbReference type="EMBL" id="KAK8941922.1"/>
    </source>
</evidence>
<protein>
    <submittedName>
        <fullName evidence="5">Pentatricopeptide repeat-containing protein</fullName>
    </submittedName>
</protein>
<gene>
    <name evidence="5" type="primary">PCMP-H14</name>
    <name evidence="5" type="ORF">KSP40_PGU012084</name>
</gene>
<feature type="repeat" description="PPR" evidence="2">
    <location>
        <begin position="212"/>
        <end position="246"/>
    </location>
</feature>
<dbReference type="Pfam" id="PF20431">
    <property type="entry name" value="E_motif"/>
    <property type="match status" value="1"/>
</dbReference>
<sequence length="746" mass="81842">MTASLRTTACNPLTLLESTSTLKEVHQIHCQLLVRGLLGDPPYLSKFVAILALSQNNPHHLPYSRLVLAHSPFPPTVFALNSLIRAHSNTSSDPLQAFHFYRQILHSPALSPDNYTFTFLIRASSNLPTAAAAASAATHAAALKRGHANDHHVQSGLIHMYASFRSSNMCQRLFEELQDPDIVTKTAMVGAFAASGEIDAARKLFDDISHRDDIAWNAMIAGYSHVGRSREALELFSSMQIVGVSVSEATIVSVLTACAQLGALDQGRWAHAYIQKNKFQLSVTLGTALIDMYSKCGNVGRAMEVFRSMPEKNVYTWSSAMSGLAMNGAGKQCLEIFDLMEKKELKPNEITFVSLLRGCSLTGLVDKGLEYFDSMKSKHGIEPWPEHYGCMVDMYGRAGRLEEALNFINNMPFKPHAGAWGALLNACRIHRNVELGELAQRKIMDIEVMNDGAYVLLSNIYAEFRNWKAVSTVREVMKGKGVRKEPGCSVIEVSGEVHEFLVGDKSHPMYCKIEAMVVEINGRLKVAGYEARTNEVFFDIEEEEKENAVSWHSEKLAVAYGLIVLNEGIPIRIVKNLRVCWDCHDATKFISKVFDREIVVRDRNRFVTAGVLGKFPSTTGTGFSPVLGVLRRGFSPSPPVEKTRCPHLEEECLVSGERRKNRKPRSNTWGVVWKRKGIGVAVGGTTQAEISSSVGGVPTGLPSNRSPAKFEAAIVDEGGKSGETDGGNRGRRAPSGSETGSGLGLE</sequence>
<name>A0ABR2LIJ3_9ASPA</name>
<feature type="repeat" description="PPR" evidence="2">
    <location>
        <begin position="313"/>
        <end position="347"/>
    </location>
</feature>
<keyword evidence="1" id="KW-0677">Repeat</keyword>
<dbReference type="EMBL" id="JBBWWR010000019">
    <property type="protein sequence ID" value="KAK8941922.1"/>
    <property type="molecule type" value="Genomic_DNA"/>
</dbReference>
<reference evidence="5 6" key="1">
    <citation type="journal article" date="2022" name="Nat. Plants">
        <title>Genomes of leafy and leafless Platanthera orchids illuminate the evolution of mycoheterotrophy.</title>
        <authorList>
            <person name="Li M.H."/>
            <person name="Liu K.W."/>
            <person name="Li Z."/>
            <person name="Lu H.C."/>
            <person name="Ye Q.L."/>
            <person name="Zhang D."/>
            <person name="Wang J.Y."/>
            <person name="Li Y.F."/>
            <person name="Zhong Z.M."/>
            <person name="Liu X."/>
            <person name="Yu X."/>
            <person name="Liu D.K."/>
            <person name="Tu X.D."/>
            <person name="Liu B."/>
            <person name="Hao Y."/>
            <person name="Liao X.Y."/>
            <person name="Jiang Y.T."/>
            <person name="Sun W.H."/>
            <person name="Chen J."/>
            <person name="Chen Y.Q."/>
            <person name="Ai Y."/>
            <person name="Zhai J.W."/>
            <person name="Wu S.S."/>
            <person name="Zhou Z."/>
            <person name="Hsiao Y.Y."/>
            <person name="Wu W.L."/>
            <person name="Chen Y.Y."/>
            <person name="Lin Y.F."/>
            <person name="Hsu J.L."/>
            <person name="Li C.Y."/>
            <person name="Wang Z.W."/>
            <person name="Zhao X."/>
            <person name="Zhong W.Y."/>
            <person name="Ma X.K."/>
            <person name="Ma L."/>
            <person name="Huang J."/>
            <person name="Chen G.Z."/>
            <person name="Huang M.Z."/>
            <person name="Huang L."/>
            <person name="Peng D.H."/>
            <person name="Luo Y.B."/>
            <person name="Zou S.Q."/>
            <person name="Chen S.P."/>
            <person name="Lan S."/>
            <person name="Tsai W.C."/>
            <person name="Van de Peer Y."/>
            <person name="Liu Z.J."/>
        </authorList>
    </citation>
    <scope>NUCLEOTIDE SEQUENCE [LARGE SCALE GENOMIC DNA]</scope>
    <source>
        <strain evidence="5">Lor288</strain>
    </source>
</reference>
<dbReference type="InterPro" id="IPR002885">
    <property type="entry name" value="PPR_rpt"/>
</dbReference>
<proteinExistence type="predicted"/>
<dbReference type="Pfam" id="PF14432">
    <property type="entry name" value="DYW_deaminase"/>
    <property type="match status" value="1"/>
</dbReference>
<feature type="region of interest" description="Disordered" evidence="3">
    <location>
        <begin position="692"/>
        <end position="746"/>
    </location>
</feature>
<evidence type="ECO:0000256" key="1">
    <source>
        <dbReference type="ARBA" id="ARBA00022737"/>
    </source>
</evidence>
<dbReference type="PROSITE" id="PS51375">
    <property type="entry name" value="PPR"/>
    <property type="match status" value="3"/>
</dbReference>